<evidence type="ECO:0000313" key="2">
    <source>
        <dbReference type="EMBL" id="PIZ43769.1"/>
    </source>
</evidence>
<feature type="region of interest" description="Disordered" evidence="1">
    <location>
        <begin position="146"/>
        <end position="170"/>
    </location>
</feature>
<feature type="non-terminal residue" evidence="2">
    <location>
        <position position="1"/>
    </location>
</feature>
<evidence type="ECO:0000313" key="3">
    <source>
        <dbReference type="Proteomes" id="UP000229915"/>
    </source>
</evidence>
<dbReference type="Proteomes" id="UP000229915">
    <property type="component" value="Unassembled WGS sequence"/>
</dbReference>
<organism evidence="2 3">
    <name type="scientific">candidate division WWE3 bacterium CG_4_10_14_0_2_um_filter_42_7</name>
    <dbReference type="NCBI Taxonomy" id="1975073"/>
    <lineage>
        <taxon>Bacteria</taxon>
        <taxon>Katanobacteria</taxon>
    </lineage>
</organism>
<proteinExistence type="predicted"/>
<accession>A0A2M7TDW4</accession>
<evidence type="ECO:0000256" key="1">
    <source>
        <dbReference type="SAM" id="MobiDB-lite"/>
    </source>
</evidence>
<gene>
    <name evidence="2" type="ORF">COY33_00960</name>
</gene>
<dbReference type="EMBL" id="PFNK01000028">
    <property type="protein sequence ID" value="PIZ43769.1"/>
    <property type="molecule type" value="Genomic_DNA"/>
</dbReference>
<reference evidence="3" key="1">
    <citation type="submission" date="2017-09" db="EMBL/GenBank/DDBJ databases">
        <title>Depth-based differentiation of microbial function through sediment-hosted aquifers and enrichment of novel symbionts in the deep terrestrial subsurface.</title>
        <authorList>
            <person name="Probst A.J."/>
            <person name="Ladd B."/>
            <person name="Jarett J.K."/>
            <person name="Geller-Mcgrath D.E."/>
            <person name="Sieber C.M.K."/>
            <person name="Emerson J.B."/>
            <person name="Anantharaman K."/>
            <person name="Thomas B.C."/>
            <person name="Malmstrom R."/>
            <person name="Stieglmeier M."/>
            <person name="Klingl A."/>
            <person name="Woyke T."/>
            <person name="Ryan C.M."/>
            <person name="Banfield J.F."/>
        </authorList>
    </citation>
    <scope>NUCLEOTIDE SEQUENCE [LARGE SCALE GENOMIC DNA]</scope>
</reference>
<sequence length="189" mass="21004">KSKNLNLHIEGTDPMPSPNTYNLPADFPSGISEYRVSTNKDFTGSSWNTLVFTTSSKDVSKDLTIDVSSYPNIISNLKYGDTITVYLQLKDQAGNETESSSISDTILYQPTAISTVTDTVVTAVSTVTSTVKETINSVKEMIEDIVKPEEEETKTLETQPEEETTSQTVPQAKPLSFWQRLVNFFKNLF</sequence>
<protein>
    <submittedName>
        <fullName evidence="2">Uncharacterized protein</fullName>
    </submittedName>
</protein>
<comment type="caution">
    <text evidence="2">The sequence shown here is derived from an EMBL/GenBank/DDBJ whole genome shotgun (WGS) entry which is preliminary data.</text>
</comment>
<name>A0A2M7TDW4_UNCKA</name>
<dbReference type="AlphaFoldDB" id="A0A2M7TDW4"/>